<evidence type="ECO:0000313" key="3">
    <source>
        <dbReference type="Proteomes" id="UP000541810"/>
    </source>
</evidence>
<dbReference type="Pfam" id="PF04244">
    <property type="entry name" value="DPRP"/>
    <property type="match status" value="1"/>
</dbReference>
<organism evidence="2 3">
    <name type="scientific">Algisphaera agarilytica</name>
    <dbReference type="NCBI Taxonomy" id="1385975"/>
    <lineage>
        <taxon>Bacteria</taxon>
        <taxon>Pseudomonadati</taxon>
        <taxon>Planctomycetota</taxon>
        <taxon>Phycisphaerae</taxon>
        <taxon>Phycisphaerales</taxon>
        <taxon>Phycisphaeraceae</taxon>
        <taxon>Algisphaera</taxon>
    </lineage>
</organism>
<comment type="caution">
    <text evidence="2">The sequence shown here is derived from an EMBL/GenBank/DDBJ whole genome shotgun (WGS) entry which is preliminary data.</text>
</comment>
<dbReference type="InterPro" id="IPR007357">
    <property type="entry name" value="PhrB-like"/>
</dbReference>
<evidence type="ECO:0000259" key="1">
    <source>
        <dbReference type="Pfam" id="PF03441"/>
    </source>
</evidence>
<dbReference type="InterPro" id="IPR005101">
    <property type="entry name" value="Cryptochr/Photolyase_FAD-bd"/>
</dbReference>
<dbReference type="PANTHER" id="PTHR38657:SF1">
    <property type="entry name" value="SLR1343 PROTEIN"/>
    <property type="match status" value="1"/>
</dbReference>
<dbReference type="Proteomes" id="UP000541810">
    <property type="component" value="Unassembled WGS sequence"/>
</dbReference>
<feature type="domain" description="Cryptochrome/DNA photolyase FAD-binding" evidence="1">
    <location>
        <begin position="319"/>
        <end position="410"/>
    </location>
</feature>
<evidence type="ECO:0000313" key="2">
    <source>
        <dbReference type="EMBL" id="MBB6428975.1"/>
    </source>
</evidence>
<accession>A0A7X0H495</accession>
<dbReference type="EMBL" id="JACHGY010000001">
    <property type="protein sequence ID" value="MBB6428975.1"/>
    <property type="molecule type" value="Genomic_DNA"/>
</dbReference>
<dbReference type="AlphaFoldDB" id="A0A7X0H495"/>
<proteinExistence type="predicted"/>
<dbReference type="InterPro" id="IPR014729">
    <property type="entry name" value="Rossmann-like_a/b/a_fold"/>
</dbReference>
<dbReference type="PANTHER" id="PTHR38657">
    <property type="entry name" value="SLR1343 PROTEIN"/>
    <property type="match status" value="1"/>
</dbReference>
<dbReference type="Pfam" id="PF03441">
    <property type="entry name" value="FAD_binding_7"/>
    <property type="match status" value="1"/>
</dbReference>
<reference evidence="2 3" key="1">
    <citation type="submission" date="2020-08" db="EMBL/GenBank/DDBJ databases">
        <title>Genomic Encyclopedia of Type Strains, Phase IV (KMG-IV): sequencing the most valuable type-strain genomes for metagenomic binning, comparative biology and taxonomic classification.</title>
        <authorList>
            <person name="Goeker M."/>
        </authorList>
    </citation>
    <scope>NUCLEOTIDE SEQUENCE [LARGE SCALE GENOMIC DNA]</scope>
    <source>
        <strain evidence="2 3">DSM 103725</strain>
    </source>
</reference>
<keyword evidence="3" id="KW-1185">Reference proteome</keyword>
<dbReference type="Gene3D" id="1.10.10.1710">
    <property type="entry name" value="Deoxyribodipyrimidine photolyase-related"/>
    <property type="match status" value="1"/>
</dbReference>
<sequence>MASYGSETLVVVLGNQLFPWSAYKPMRGARFFMAEDLGLCTYVKHHKQKIVLFLAAMRSYADELRGNGCEVHYDKFEAQNDKAQQASYEEKLERFAKGKGIERLVMFEIEDRFFEKRIQAFAKQQGWELEFLESPMFVTPREEFADYLGGSGKRPFMAKFYERQRRRLGILVDEHNQPLGGQWNFDADNRKKLPKKVEFPETSWAKPTEHVEAVKRLVAERFSDHPGELSGDGEFWLPTTRRQALAWLREFLDERFVEFGPYEDALSRRDDVLFHSVLSPMLNLGLLTPGEVVERALAYAEDADGEVPLNSLEGFVRQVIGWREFVRGVYQHYDDKQSTTNFWNHARKLKPCWYDATTGLPPLDDAIDKAHRLGWTHHIERLMVLANLMNLCEVEPGEAYRWFMEMYVDSSDWVMGPNVYGMGLMSDGGVFATKPYICGSNYLVKMSDCYKKSDEWCETVDGLYWRFVDKHRAFFSRNPRLSMMLGTLDKMDSERRERIFGKAQTFIDEVTEG</sequence>
<protein>
    <submittedName>
        <fullName evidence="2">Deoxyribodipyrimidine photolyase-related protein</fullName>
    </submittedName>
</protein>
<keyword evidence="2" id="KW-0456">Lyase</keyword>
<dbReference type="Gene3D" id="1.25.40.80">
    <property type="match status" value="1"/>
</dbReference>
<dbReference type="Gene3D" id="1.10.579.10">
    <property type="entry name" value="DNA Cyclobutane Dipyrimidine Photolyase, subunit A, domain 3"/>
    <property type="match status" value="1"/>
</dbReference>
<gene>
    <name evidence="2" type="ORF">HNQ40_000781</name>
</gene>
<dbReference type="InterPro" id="IPR036134">
    <property type="entry name" value="Crypto/Photolyase_FAD-like_sf"/>
</dbReference>
<dbReference type="Gene3D" id="3.40.50.620">
    <property type="entry name" value="HUPs"/>
    <property type="match status" value="1"/>
</dbReference>
<name>A0A7X0H495_9BACT</name>
<dbReference type="RefSeq" id="WP_184676577.1">
    <property type="nucleotide sequence ID" value="NZ_JACHGY010000001.1"/>
</dbReference>
<dbReference type="GO" id="GO:0016829">
    <property type="term" value="F:lyase activity"/>
    <property type="evidence" value="ECO:0007669"/>
    <property type="project" value="UniProtKB-KW"/>
</dbReference>
<dbReference type="SUPFAM" id="SSF48173">
    <property type="entry name" value="Cryptochrome/photolyase FAD-binding domain"/>
    <property type="match status" value="1"/>
</dbReference>
<dbReference type="InterPro" id="IPR052551">
    <property type="entry name" value="UV-DNA_repair_photolyase"/>
</dbReference>